<organism evidence="1 2">
    <name type="scientific">Xanthomonas phaseoli pv. syngonii LMG 9055</name>
    <dbReference type="NCBI Taxonomy" id="1437878"/>
    <lineage>
        <taxon>Bacteria</taxon>
        <taxon>Pseudomonadati</taxon>
        <taxon>Pseudomonadota</taxon>
        <taxon>Gammaproteobacteria</taxon>
        <taxon>Lysobacterales</taxon>
        <taxon>Lysobacteraceae</taxon>
        <taxon>Xanthomonas</taxon>
    </lineage>
</organism>
<evidence type="ECO:0000313" key="2">
    <source>
        <dbReference type="Proteomes" id="UP000050343"/>
    </source>
</evidence>
<proteinExistence type="predicted"/>
<comment type="caution">
    <text evidence="1">The sequence shown here is derived from an EMBL/GenBank/DDBJ whole genome shotgun (WGS) entry which is preliminary data.</text>
</comment>
<protein>
    <submittedName>
        <fullName evidence="1">Uncharacterized protein</fullName>
    </submittedName>
</protein>
<accession>A0A1V9GS19</accession>
<dbReference type="EMBL" id="JPUO02000227">
    <property type="protein sequence ID" value="OQP73354.1"/>
    <property type="molecule type" value="Genomic_DNA"/>
</dbReference>
<name>A0A1V9GS19_9XANT</name>
<dbReference type="AlphaFoldDB" id="A0A1V9GS19"/>
<gene>
    <name evidence="1" type="ORF">IA54_013980</name>
</gene>
<dbReference type="Proteomes" id="UP000050343">
    <property type="component" value="Unassembled WGS sequence"/>
</dbReference>
<evidence type="ECO:0000313" key="1">
    <source>
        <dbReference type="EMBL" id="OQP73354.1"/>
    </source>
</evidence>
<reference evidence="1 2" key="1">
    <citation type="journal article" date="2016" name="Plant Pathol.">
        <title>Genetic characterization of strains named as Xanthomonas axonopodis pv. dieffenbachiae leads to a taxonomic revision of the X. axonopodis species complex.</title>
        <authorList>
            <person name="Constantin E.C."/>
            <person name="Cleenwerck I."/>
            <person name="Maes M."/>
            <person name="Baeyen S."/>
            <person name="Van Malderghem C."/>
            <person name="De Vos P."/>
            <person name="Cottyn B."/>
        </authorList>
    </citation>
    <scope>NUCLEOTIDE SEQUENCE [LARGE SCALE GENOMIC DNA]</scope>
    <source>
        <strain evidence="2">LMG9055</strain>
    </source>
</reference>
<sequence length="63" mass="6919">MRQTELKATAWHARIGPATHSQLTNPLARRASEACARDVGAIAYRDTLPSKRDGKVKRLHPAA</sequence>
<reference evidence="1 2" key="2">
    <citation type="journal article" date="2017" name="Plant Pathol.">
        <title>Pathogenicity and virulence gene content of Xanthomonas strains infecting Araceae, formerly known as Xanthomonas axonopodis pv. dieffenbachiae.</title>
        <authorList>
            <person name="Constantin E.C."/>
            <person name="Haegeman A."/>
            <person name="Van Vaerenbergh J."/>
            <person name="Baeyen S."/>
            <person name="Van Malderghem C."/>
            <person name="Maes M."/>
            <person name="Cottyn B."/>
        </authorList>
    </citation>
    <scope>NUCLEOTIDE SEQUENCE [LARGE SCALE GENOMIC DNA]</scope>
    <source>
        <strain evidence="2">LMG9055</strain>
    </source>
</reference>